<reference evidence="2" key="1">
    <citation type="submission" date="2020-02" db="EMBL/GenBank/DDBJ databases">
        <authorList>
            <person name="Meier V. D."/>
        </authorList>
    </citation>
    <scope>NUCLEOTIDE SEQUENCE</scope>
    <source>
        <strain evidence="2">AVDCRST_MAG25</strain>
    </source>
</reference>
<organism evidence="2">
    <name type="scientific">uncultured Rubrobacteraceae bacterium</name>
    <dbReference type="NCBI Taxonomy" id="349277"/>
    <lineage>
        <taxon>Bacteria</taxon>
        <taxon>Bacillati</taxon>
        <taxon>Actinomycetota</taxon>
        <taxon>Rubrobacteria</taxon>
        <taxon>Rubrobacterales</taxon>
        <taxon>Rubrobacteraceae</taxon>
        <taxon>environmental samples</taxon>
    </lineage>
</organism>
<gene>
    <name evidence="2" type="ORF">AVDCRST_MAG25-3290</name>
</gene>
<evidence type="ECO:0000313" key="2">
    <source>
        <dbReference type="EMBL" id="CAA9489672.1"/>
    </source>
</evidence>
<feature type="compositionally biased region" description="Basic and acidic residues" evidence="1">
    <location>
        <begin position="22"/>
        <end position="32"/>
    </location>
</feature>
<accession>A0A6J4S5Z2</accession>
<dbReference type="AlphaFoldDB" id="A0A6J4S5Z2"/>
<name>A0A6J4S5Z2_9ACTN</name>
<protein>
    <submittedName>
        <fullName evidence="2">Uncharacterized protein</fullName>
    </submittedName>
</protein>
<dbReference type="EMBL" id="CADCVI010000224">
    <property type="protein sequence ID" value="CAA9489672.1"/>
    <property type="molecule type" value="Genomic_DNA"/>
</dbReference>
<sequence length="32" mass="4063">MKGDGQQVWTAEPQRRKSRRELRHEREREKRK</sequence>
<evidence type="ECO:0000256" key="1">
    <source>
        <dbReference type="SAM" id="MobiDB-lite"/>
    </source>
</evidence>
<feature type="non-terminal residue" evidence="2">
    <location>
        <position position="32"/>
    </location>
</feature>
<feature type="region of interest" description="Disordered" evidence="1">
    <location>
        <begin position="1"/>
        <end position="32"/>
    </location>
</feature>
<proteinExistence type="predicted"/>